<dbReference type="SUPFAM" id="SSF88874">
    <property type="entry name" value="Receptor-binding domain of short tail fibre protein gp12"/>
    <property type="match status" value="1"/>
</dbReference>
<accession>A0A0F7LRZ8</accession>
<evidence type="ECO:0000313" key="6">
    <source>
        <dbReference type="Proteomes" id="UP000034866"/>
    </source>
</evidence>
<dbReference type="Proteomes" id="UP000034866">
    <property type="component" value="Chromosome"/>
</dbReference>
<feature type="domain" description="Phage tail collar" evidence="4">
    <location>
        <begin position="227"/>
        <end position="259"/>
    </location>
</feature>
<dbReference type="InterPro" id="IPR009013">
    <property type="entry name" value="Attachment_protein_shaft_sf"/>
</dbReference>
<dbReference type="Pfam" id="PF07484">
    <property type="entry name" value="Collar"/>
    <property type="match status" value="1"/>
</dbReference>
<sequence>MEKKSNLSNAKSNMENIKSNGPSADDLKKRFKEGSIPLQTDFADLINIADMGRRAVGKAPSQTDNPNSALKLDNDGALAVKLNDNSGLKTDKDGLSVKIKNKSLLADNSGLAVNAGRGLRINNDKLEVDDHHGIEIVNEGVKVKASNGINVNSDGVSVKAKDKTINVESTGISVRLGWGIKIGDGLDVKASNGINVDSNGVSVKAGDGIKVDNNGVSIDPNKVLPKGMIVMFSGSSAPTGWAFCDGKTYNGVTVPDLRSRFVMCGETISDTGKSSNKASGGSSAKNFFRDTKPTTVSVSVNVQNTTLTEAQIPSHKHIGGMPYCWGTGMKYIGFSDTQTQYQIDNTYNSSIWRKHSDGQSLYACTSNTGGGQGHNHHATASSPSHNHSVDVIPPYYLLAFIMKL</sequence>
<evidence type="ECO:0000256" key="1">
    <source>
        <dbReference type="ARBA" id="ARBA00004328"/>
    </source>
</evidence>
<evidence type="ECO:0000256" key="3">
    <source>
        <dbReference type="SAM" id="MobiDB-lite"/>
    </source>
</evidence>
<dbReference type="EMBL" id="CP011104">
    <property type="protein sequence ID" value="AKH64616.1"/>
    <property type="molecule type" value="Genomic_DNA"/>
</dbReference>
<dbReference type="OrthoDB" id="6174642at2"/>
<dbReference type="PATRIC" id="fig|230089.6.peg.3619"/>
<feature type="compositionally biased region" description="Polar residues" evidence="3">
    <location>
        <begin position="1"/>
        <end position="22"/>
    </location>
</feature>
<feature type="region of interest" description="Disordered" evidence="3">
    <location>
        <begin position="365"/>
        <end position="386"/>
    </location>
</feature>
<keyword evidence="2" id="KW-0945">Host-virus interaction</keyword>
<protein>
    <recommendedName>
        <fullName evidence="4">Phage tail collar domain-containing protein</fullName>
    </recommendedName>
</protein>
<evidence type="ECO:0000313" key="5">
    <source>
        <dbReference type="EMBL" id="AKH64616.1"/>
    </source>
</evidence>
<keyword evidence="6" id="KW-1185">Reference proteome</keyword>
<dbReference type="InterPro" id="IPR011083">
    <property type="entry name" value="Phage_tail_collar_dom"/>
</dbReference>
<dbReference type="Gene3D" id="3.90.1340.10">
    <property type="entry name" value="Phage tail collar domain"/>
    <property type="match status" value="1"/>
</dbReference>
<dbReference type="RefSeq" id="WP_046975708.1">
    <property type="nucleotide sequence ID" value="NZ_CP011104.1"/>
</dbReference>
<evidence type="ECO:0000256" key="2">
    <source>
        <dbReference type="ARBA" id="ARBA00022581"/>
    </source>
</evidence>
<organism evidence="5 6">
    <name type="scientific">Photorhabdus thracensis</name>
    <dbReference type="NCBI Taxonomy" id="230089"/>
    <lineage>
        <taxon>Bacteria</taxon>
        <taxon>Pseudomonadati</taxon>
        <taxon>Pseudomonadota</taxon>
        <taxon>Gammaproteobacteria</taxon>
        <taxon>Enterobacterales</taxon>
        <taxon>Morganellaceae</taxon>
        <taxon>Photorhabdus</taxon>
    </lineage>
</organism>
<gene>
    <name evidence="5" type="ORF">VY86_16030</name>
</gene>
<dbReference type="SUPFAM" id="SSF51225">
    <property type="entry name" value="Fibre shaft of virus attachment proteins"/>
    <property type="match status" value="2"/>
</dbReference>
<comment type="subcellular location">
    <subcellularLocation>
        <location evidence="1">Virion</location>
    </subcellularLocation>
</comment>
<proteinExistence type="predicted"/>
<dbReference type="InterPro" id="IPR037053">
    <property type="entry name" value="Phage_tail_collar_dom_sf"/>
</dbReference>
<feature type="region of interest" description="Disordered" evidence="3">
    <location>
        <begin position="1"/>
        <end position="29"/>
    </location>
</feature>
<dbReference type="GO" id="GO:0019062">
    <property type="term" value="P:virion attachment to host cell"/>
    <property type="evidence" value="ECO:0007669"/>
    <property type="project" value="InterPro"/>
</dbReference>
<reference evidence="5 6" key="1">
    <citation type="journal article" date="2015" name="J. Biotechnol.">
        <title>Complete genome sequence of Photorhabdus temperata subsp. thracensis 39-8(T), an entomopathogenic bacterium for the improved commercial bioinsecticide.</title>
        <authorList>
            <person name="Kwak Y."/>
            <person name="Shin J.H."/>
        </authorList>
    </citation>
    <scope>NUCLEOTIDE SEQUENCE [LARGE SCALE GENOMIC DNA]</scope>
    <source>
        <strain evidence="5 6">DSM 15199</strain>
    </source>
</reference>
<name>A0A0F7LRZ8_9GAMM</name>
<dbReference type="CDD" id="cd22641">
    <property type="entry name" value="C24-like"/>
    <property type="match status" value="1"/>
</dbReference>
<dbReference type="Gene3D" id="2.10.25.20">
    <property type="entry name" value="reovirus attachment protein sigma1, domain 1"/>
    <property type="match status" value="2"/>
</dbReference>
<dbReference type="AlphaFoldDB" id="A0A0F7LRZ8"/>
<evidence type="ECO:0000259" key="4">
    <source>
        <dbReference type="Pfam" id="PF07484"/>
    </source>
</evidence>
<dbReference type="KEGG" id="ptt:VY86_16030"/>
<dbReference type="STRING" id="230089.VY86_16030"/>
<reference evidence="6" key="2">
    <citation type="submission" date="2015-03" db="EMBL/GenBank/DDBJ databases">
        <title>Genome sequence of Azospirillum thiophilum strain DSM 21654T.</title>
        <authorList>
            <person name="Kwak Y."/>
            <person name="Shin J.-H."/>
        </authorList>
    </citation>
    <scope>NUCLEOTIDE SEQUENCE [LARGE SCALE GENOMIC DNA]</scope>
    <source>
        <strain evidence="6">DSM 15199</strain>
    </source>
</reference>